<evidence type="ECO:0000313" key="9">
    <source>
        <dbReference type="RefSeq" id="XP_024929241.3"/>
    </source>
</evidence>
<dbReference type="Pfam" id="PF08263">
    <property type="entry name" value="LRRNT_2"/>
    <property type="match status" value="1"/>
</dbReference>
<dbReference type="InterPro" id="IPR032675">
    <property type="entry name" value="LRR_dom_sf"/>
</dbReference>
<feature type="transmembrane region" description="Helical" evidence="5">
    <location>
        <begin position="250"/>
        <end position="275"/>
    </location>
</feature>
<feature type="domain" description="Protein kinase" evidence="7">
    <location>
        <begin position="327"/>
        <end position="603"/>
    </location>
</feature>
<dbReference type="GeneID" id="107419619"/>
<dbReference type="Gene3D" id="3.30.200.20">
    <property type="entry name" value="Phosphorylase Kinase, domain 1"/>
    <property type="match status" value="1"/>
</dbReference>
<evidence type="ECO:0000256" key="2">
    <source>
        <dbReference type="ARBA" id="ARBA00022614"/>
    </source>
</evidence>
<dbReference type="Gene3D" id="3.80.10.10">
    <property type="entry name" value="Ribonuclease Inhibitor"/>
    <property type="match status" value="1"/>
</dbReference>
<reference evidence="8" key="1">
    <citation type="submission" date="2025-05" db="UniProtKB">
        <authorList>
            <consortium name="RefSeq"/>
        </authorList>
    </citation>
    <scope>NUCLEOTIDE SEQUENCE [LARGE SCALE GENOMIC DNA]</scope>
</reference>
<sequence>MMKLLPLTLLFAVNLVSLIQFLSIDFVSSIEFFEYYSDERDGLLQLRDSVTSDANLHSNWTGPPCISNDSKWIGIACSDGHVVHIVLEGIQLSGSLPPTFLLNITFLAILSFRNNTISGPLPDLTNLVHLEHAFFSQNRFWGSIPLEYAELPKLKAMELQENYLDGNIPPFDQPSLTIFNVSYNHLEGPIPNTDALQRFPSSSYDHNSGLCGSPLKKPCPFPPPPPPDVSPSPLPTPVNPEKEKKKPLRLWSIVLIASAASLVPVIVILFSLCYYRMMHRKEKTTENQAEIEIAARSESIDDFQRRQQELEFFDKQISAFDLDDLLRASAEVLGKGKLGTTYKTVLESGTTVAVKRLKNMSGLSKKEFVQQMQLLGSLRHENLVQIISFYYSKEEKLIISEFVPNGSLFELLHENRGVGRVPLKWETRLSIIKDIAKGLAFLHQSLPSHKVPHANLKSSNVVIQQNFHSKLSNFGFLPLLPSRKSSEALAIAKSPEFAQGKKLSNKADVYCFGIILLEIITGRIPGEISRVDDDDTTEDLSDWVRMVVNTDWSTDILDMEILAAKEGHEEMLKLTEIALECTDLLPEKRPKMPQVLQRIEEIIEQKRREND</sequence>
<keyword evidence="5" id="KW-1133">Transmembrane helix</keyword>
<reference evidence="9" key="2">
    <citation type="submission" date="2025-08" db="UniProtKB">
        <authorList>
            <consortium name="RefSeq"/>
        </authorList>
    </citation>
    <scope>IDENTIFICATION</scope>
    <source>
        <tissue evidence="9">Seedling</tissue>
    </source>
</reference>
<comment type="subcellular location">
    <subcellularLocation>
        <location evidence="1">Membrane</location>
    </subcellularLocation>
</comment>
<dbReference type="InterPro" id="IPR000719">
    <property type="entry name" value="Prot_kinase_dom"/>
</dbReference>
<dbReference type="GO" id="GO:0005524">
    <property type="term" value="F:ATP binding"/>
    <property type="evidence" value="ECO:0007669"/>
    <property type="project" value="UniProtKB-KW"/>
</dbReference>
<keyword evidence="5" id="KW-0472">Membrane</keyword>
<keyword evidence="8" id="KW-1185">Reference proteome</keyword>
<keyword evidence="2" id="KW-0433">Leucine-rich repeat</keyword>
<dbReference type="PANTHER" id="PTHR48007">
    <property type="entry name" value="LEUCINE-RICH REPEAT RECEPTOR-LIKE PROTEIN KINASE PXC1"/>
    <property type="match status" value="1"/>
</dbReference>
<dbReference type="InterPro" id="IPR011009">
    <property type="entry name" value="Kinase-like_dom_sf"/>
</dbReference>
<name>A0A6P6G5F1_ZIZJJ</name>
<evidence type="ECO:0000256" key="5">
    <source>
        <dbReference type="SAM" id="Phobius"/>
    </source>
</evidence>
<dbReference type="InterPro" id="IPR013210">
    <property type="entry name" value="LRR_N_plant-typ"/>
</dbReference>
<keyword evidence="3" id="KW-0677">Repeat</keyword>
<evidence type="ECO:0000256" key="6">
    <source>
        <dbReference type="SAM" id="SignalP"/>
    </source>
</evidence>
<accession>A0A6P6G5F1</accession>
<proteinExistence type="predicted"/>
<feature type="region of interest" description="Disordered" evidence="4">
    <location>
        <begin position="215"/>
        <end position="242"/>
    </location>
</feature>
<dbReference type="InterPro" id="IPR046959">
    <property type="entry name" value="PRK1-6/SRF4-like"/>
</dbReference>
<dbReference type="GO" id="GO:0016020">
    <property type="term" value="C:membrane"/>
    <property type="evidence" value="ECO:0007669"/>
    <property type="project" value="UniProtKB-SubCell"/>
</dbReference>
<dbReference type="SUPFAM" id="SSF56112">
    <property type="entry name" value="Protein kinase-like (PK-like)"/>
    <property type="match status" value="1"/>
</dbReference>
<feature type="chain" id="PRO_5045196995" evidence="6">
    <location>
        <begin position="30"/>
        <end position="611"/>
    </location>
</feature>
<evidence type="ECO:0000259" key="7">
    <source>
        <dbReference type="PROSITE" id="PS50011"/>
    </source>
</evidence>
<dbReference type="PROSITE" id="PS50011">
    <property type="entry name" value="PROTEIN_KINASE_DOM"/>
    <property type="match status" value="1"/>
</dbReference>
<dbReference type="RefSeq" id="XP_024929241.3">
    <property type="nucleotide sequence ID" value="XM_025073473.3"/>
</dbReference>
<dbReference type="AlphaFoldDB" id="A0A6P6G5F1"/>
<feature type="signal peptide" evidence="6">
    <location>
        <begin position="1"/>
        <end position="29"/>
    </location>
</feature>
<protein>
    <submittedName>
        <fullName evidence="9">Probable leucine-rich repeat receptor-like protein kinase At1g68400 isoform X1</fullName>
    </submittedName>
</protein>
<keyword evidence="6" id="KW-0732">Signal</keyword>
<dbReference type="CDD" id="cd14066">
    <property type="entry name" value="STKc_IRAK"/>
    <property type="match status" value="1"/>
</dbReference>
<dbReference type="SUPFAM" id="SSF52058">
    <property type="entry name" value="L domain-like"/>
    <property type="match status" value="1"/>
</dbReference>
<dbReference type="Proteomes" id="UP001652623">
    <property type="component" value="Chromosome 2"/>
</dbReference>
<evidence type="ECO:0000256" key="4">
    <source>
        <dbReference type="SAM" id="MobiDB-lite"/>
    </source>
</evidence>
<dbReference type="InterPro" id="IPR001245">
    <property type="entry name" value="Ser-Thr/Tyr_kinase_cat_dom"/>
</dbReference>
<feature type="compositionally biased region" description="Pro residues" evidence="4">
    <location>
        <begin position="217"/>
        <end position="238"/>
    </location>
</feature>
<dbReference type="PANTHER" id="PTHR48007:SF40">
    <property type="entry name" value="SERINE-THREONINE_TYROSINE-PROTEIN KINASE CATALYTIC DOMAIN-CONTAINING PROTEIN"/>
    <property type="match status" value="1"/>
</dbReference>
<dbReference type="GO" id="GO:0004672">
    <property type="term" value="F:protein kinase activity"/>
    <property type="evidence" value="ECO:0007669"/>
    <property type="project" value="InterPro"/>
</dbReference>
<organism evidence="8 9">
    <name type="scientific">Ziziphus jujuba</name>
    <name type="common">Chinese jujube</name>
    <name type="synonym">Ziziphus sativa</name>
    <dbReference type="NCBI Taxonomy" id="326968"/>
    <lineage>
        <taxon>Eukaryota</taxon>
        <taxon>Viridiplantae</taxon>
        <taxon>Streptophyta</taxon>
        <taxon>Embryophyta</taxon>
        <taxon>Tracheophyta</taxon>
        <taxon>Spermatophyta</taxon>
        <taxon>Magnoliopsida</taxon>
        <taxon>eudicotyledons</taxon>
        <taxon>Gunneridae</taxon>
        <taxon>Pentapetalae</taxon>
        <taxon>rosids</taxon>
        <taxon>fabids</taxon>
        <taxon>Rosales</taxon>
        <taxon>Rhamnaceae</taxon>
        <taxon>Paliureae</taxon>
        <taxon>Ziziphus</taxon>
    </lineage>
</organism>
<evidence type="ECO:0000313" key="8">
    <source>
        <dbReference type="Proteomes" id="UP001652623"/>
    </source>
</evidence>
<keyword evidence="5" id="KW-0812">Transmembrane</keyword>
<dbReference type="Pfam" id="PF07714">
    <property type="entry name" value="PK_Tyr_Ser-Thr"/>
    <property type="match status" value="1"/>
</dbReference>
<gene>
    <name evidence="9" type="primary">LOC107419619</name>
</gene>
<evidence type="ECO:0000256" key="3">
    <source>
        <dbReference type="ARBA" id="ARBA00022737"/>
    </source>
</evidence>
<evidence type="ECO:0000256" key="1">
    <source>
        <dbReference type="ARBA" id="ARBA00004370"/>
    </source>
</evidence>
<dbReference type="Gene3D" id="1.10.510.10">
    <property type="entry name" value="Transferase(Phosphotransferase) domain 1"/>
    <property type="match status" value="1"/>
</dbReference>